<keyword evidence="3" id="KW-1185">Reference proteome</keyword>
<feature type="transmembrane region" description="Helical" evidence="1">
    <location>
        <begin position="28"/>
        <end position="53"/>
    </location>
</feature>
<protein>
    <submittedName>
        <fullName evidence="2">Uncharacterized protein</fullName>
    </submittedName>
</protein>
<dbReference type="EMBL" id="JBJHZZ010000015">
    <property type="protein sequence ID" value="MFL0248274.1"/>
    <property type="molecule type" value="Genomic_DNA"/>
</dbReference>
<evidence type="ECO:0000256" key="1">
    <source>
        <dbReference type="SAM" id="Phobius"/>
    </source>
</evidence>
<accession>A0ABW8T6Q7</accession>
<sequence>MDYIGSKDIKSFEEWSELKEGGRVLTTAYISIGTIFVFAIFNTIVNLVILFFSNIRLTIYQYFLVFLIIPLLLGTIYAYASVQIIWKFNALIHNLREVEIEKYKRVYFINNIIGISIMLLSVGIIFDSVHLLKTDLYELIKMGVGVIVSGAIIGYIHSKRNWNMLSERIVEELENFA</sequence>
<keyword evidence="1" id="KW-1133">Transmembrane helix</keyword>
<reference evidence="2 3" key="1">
    <citation type="submission" date="2024-11" db="EMBL/GenBank/DDBJ databases">
        <authorList>
            <person name="Heng Y.C."/>
            <person name="Lim A.C.H."/>
            <person name="Lee J.K.Y."/>
            <person name="Kittelmann S."/>
        </authorList>
    </citation>
    <scope>NUCLEOTIDE SEQUENCE [LARGE SCALE GENOMIC DNA]</scope>
    <source>
        <strain evidence="2 3">WILCCON 0185</strain>
    </source>
</reference>
<feature type="transmembrane region" description="Helical" evidence="1">
    <location>
        <begin position="107"/>
        <end position="126"/>
    </location>
</feature>
<keyword evidence="1" id="KW-0472">Membrane</keyword>
<feature type="transmembrane region" description="Helical" evidence="1">
    <location>
        <begin position="59"/>
        <end position="86"/>
    </location>
</feature>
<dbReference type="Proteomes" id="UP001623591">
    <property type="component" value="Unassembled WGS sequence"/>
</dbReference>
<dbReference type="RefSeq" id="WP_406770702.1">
    <property type="nucleotide sequence ID" value="NZ_JBJHZZ010000015.1"/>
</dbReference>
<feature type="transmembrane region" description="Helical" evidence="1">
    <location>
        <begin position="138"/>
        <end position="156"/>
    </location>
</feature>
<organism evidence="2 3">
    <name type="scientific">Candidatus Clostridium stratigraminis</name>
    <dbReference type="NCBI Taxonomy" id="3381661"/>
    <lineage>
        <taxon>Bacteria</taxon>
        <taxon>Bacillati</taxon>
        <taxon>Bacillota</taxon>
        <taxon>Clostridia</taxon>
        <taxon>Eubacteriales</taxon>
        <taxon>Clostridiaceae</taxon>
        <taxon>Clostridium</taxon>
    </lineage>
</organism>
<evidence type="ECO:0000313" key="2">
    <source>
        <dbReference type="EMBL" id="MFL0248274.1"/>
    </source>
</evidence>
<name>A0ABW8T6Q7_9CLOT</name>
<evidence type="ECO:0000313" key="3">
    <source>
        <dbReference type="Proteomes" id="UP001623591"/>
    </source>
</evidence>
<comment type="caution">
    <text evidence="2">The sequence shown here is derived from an EMBL/GenBank/DDBJ whole genome shotgun (WGS) entry which is preliminary data.</text>
</comment>
<proteinExistence type="predicted"/>
<keyword evidence="1" id="KW-0812">Transmembrane</keyword>
<gene>
    <name evidence="2" type="ORF">ACJDUG_15035</name>
</gene>